<name>A0A109BHA3_HYPSL</name>
<dbReference type="RefSeq" id="WP_068461716.1">
    <property type="nucleotide sequence ID" value="NZ_LMTR01000057.1"/>
</dbReference>
<dbReference type="Proteomes" id="UP000059074">
    <property type="component" value="Unassembled WGS sequence"/>
</dbReference>
<reference evidence="1 2" key="1">
    <citation type="submission" date="2015-10" db="EMBL/GenBank/DDBJ databases">
        <title>Transcriptomic analysis of a linuron degrading triple-species bacterial consortium.</title>
        <authorList>
            <person name="Albers P."/>
        </authorList>
    </citation>
    <scope>NUCLEOTIDE SEQUENCE [LARGE SCALE GENOMIC DNA]</scope>
    <source>
        <strain evidence="1 2">WDL6</strain>
    </source>
</reference>
<organism evidence="1 2">
    <name type="scientific">Hyphomicrobium sulfonivorans</name>
    <dbReference type="NCBI Taxonomy" id="121290"/>
    <lineage>
        <taxon>Bacteria</taxon>
        <taxon>Pseudomonadati</taxon>
        <taxon>Pseudomonadota</taxon>
        <taxon>Alphaproteobacteria</taxon>
        <taxon>Hyphomicrobiales</taxon>
        <taxon>Hyphomicrobiaceae</taxon>
        <taxon>Hyphomicrobium</taxon>
    </lineage>
</organism>
<dbReference type="AlphaFoldDB" id="A0A109BHA3"/>
<sequence>MAVGEDAVARGDNGLRRGRNQRLRQAVHRHRAVTRQGLQERLFTLAFSGLVYPQIWEDPIVDLEALNLREDEHLVAIASGGCNVFSYLATVPVLVTAIDLNPAHVALNRLKLAALRYLPDYDAFRSFFVDADSKDNVEAYFDYLRDHLDPQTRKYWESRDRLGRQRIRYFATNFYRHGLLGNFIAAGHKLARLHGKDPRRVLEARSMAEQRALFDSELAPLFEKRHIRWLLDKPSALFGLGIPPSQFDALKGGADSMADVLRARLERLACGFDLKENYFAWQAFGRRYSTAADAPLPPYLHRQGFEKLRRRASDLNVVHASFTEHLAASPAASCDAYVLLDAQDWMTNEQLGALWSEIVRTGRPGARVIFRTAGEKTILPGRVPDAILSRFSYDRDYGRALTEKDRSSIYGGFHLYTLNA</sequence>
<keyword evidence="2" id="KW-1185">Reference proteome</keyword>
<dbReference type="PANTHER" id="PTHR47473">
    <property type="entry name" value="BTA1P"/>
    <property type="match status" value="1"/>
</dbReference>
<dbReference type="InterPro" id="IPR029063">
    <property type="entry name" value="SAM-dependent_MTases_sf"/>
</dbReference>
<dbReference type="Gene3D" id="3.40.50.150">
    <property type="entry name" value="Vaccinia Virus protein VP39"/>
    <property type="match status" value="1"/>
</dbReference>
<dbReference type="STRING" id="121290.APY04_1806"/>
<dbReference type="EMBL" id="LMTR01000057">
    <property type="protein sequence ID" value="KWT68480.1"/>
    <property type="molecule type" value="Genomic_DNA"/>
</dbReference>
<dbReference type="SUPFAM" id="SSF53335">
    <property type="entry name" value="S-adenosyl-L-methionine-dependent methyltransferases"/>
    <property type="match status" value="1"/>
</dbReference>
<gene>
    <name evidence="1" type="ORF">APY04_1806</name>
</gene>
<evidence type="ECO:0000313" key="1">
    <source>
        <dbReference type="EMBL" id="KWT68480.1"/>
    </source>
</evidence>
<dbReference type="Pfam" id="PF11899">
    <property type="entry name" value="DUF3419"/>
    <property type="match status" value="1"/>
</dbReference>
<proteinExistence type="predicted"/>
<accession>A0A109BHA3</accession>
<dbReference type="GO" id="GO:0016740">
    <property type="term" value="F:transferase activity"/>
    <property type="evidence" value="ECO:0007669"/>
    <property type="project" value="UniProtKB-KW"/>
</dbReference>
<dbReference type="PANTHER" id="PTHR47473:SF1">
    <property type="entry name" value="METHYLTRANSFERASE DOMAIN-CONTAINING PROTEIN"/>
    <property type="match status" value="1"/>
</dbReference>
<protein>
    <submittedName>
        <fullName evidence="1">S-adenosylmethionine:diacylglycerol 3-amino-3-carboxypropyl transferase</fullName>
    </submittedName>
</protein>
<keyword evidence="1" id="KW-0808">Transferase</keyword>
<dbReference type="InterPro" id="IPR021829">
    <property type="entry name" value="DUF3419"/>
</dbReference>
<evidence type="ECO:0000313" key="2">
    <source>
        <dbReference type="Proteomes" id="UP000059074"/>
    </source>
</evidence>
<comment type="caution">
    <text evidence="1">The sequence shown here is derived from an EMBL/GenBank/DDBJ whole genome shotgun (WGS) entry which is preliminary data.</text>
</comment>
<dbReference type="OrthoDB" id="1522784at2"/>
<dbReference type="PATRIC" id="fig|121290.4.peg.3436"/>